<evidence type="ECO:0000259" key="7">
    <source>
        <dbReference type="Pfam" id="PF00933"/>
    </source>
</evidence>
<evidence type="ECO:0000313" key="9">
    <source>
        <dbReference type="Proteomes" id="UP001065174"/>
    </source>
</evidence>
<feature type="domain" description="Glycoside hydrolase family 3 N-terminal" evidence="7">
    <location>
        <begin position="35"/>
        <end position="367"/>
    </location>
</feature>
<proteinExistence type="inferred from homology"/>
<feature type="signal peptide" evidence="6">
    <location>
        <begin position="1"/>
        <end position="23"/>
    </location>
</feature>
<keyword evidence="9" id="KW-1185">Reference proteome</keyword>
<accession>A0ABY6CSQ2</accession>
<reference evidence="8" key="1">
    <citation type="submission" date="2022-09" db="EMBL/GenBank/DDBJ databases">
        <title>Comparative genomics and taxonomic characterization of three novel marine species of genus Reichenbachiella exhibiting antioxidant and polysaccharide degradation activities.</title>
        <authorList>
            <person name="Muhammad N."/>
            <person name="Lee Y.-J."/>
            <person name="Ko J."/>
            <person name="Kim S.-G."/>
        </authorList>
    </citation>
    <scope>NUCLEOTIDE SEQUENCE</scope>
    <source>
        <strain evidence="8">BKB1-1</strain>
    </source>
</reference>
<dbReference type="GO" id="GO:0016787">
    <property type="term" value="F:hydrolase activity"/>
    <property type="evidence" value="ECO:0007669"/>
    <property type="project" value="UniProtKB-KW"/>
</dbReference>
<comment type="similarity">
    <text evidence="2">Belongs to the glycosyl hydrolase 3 family.</text>
</comment>
<keyword evidence="4 8" id="KW-0378">Hydrolase</keyword>
<evidence type="ECO:0000256" key="4">
    <source>
        <dbReference type="ARBA" id="ARBA00022801"/>
    </source>
</evidence>
<dbReference type="InterPro" id="IPR001764">
    <property type="entry name" value="Glyco_hydro_3_N"/>
</dbReference>
<dbReference type="RefSeq" id="WP_262310971.1">
    <property type="nucleotide sequence ID" value="NZ_CP106679.1"/>
</dbReference>
<dbReference type="Pfam" id="PF00933">
    <property type="entry name" value="Glyco_hydro_3"/>
    <property type="match status" value="1"/>
</dbReference>
<dbReference type="PANTHER" id="PTHR30480">
    <property type="entry name" value="BETA-HEXOSAMINIDASE-RELATED"/>
    <property type="match status" value="1"/>
</dbReference>
<keyword evidence="5" id="KW-0326">Glycosidase</keyword>
<feature type="chain" id="PRO_5045465332" description="beta-N-acetylhexosaminidase" evidence="6">
    <location>
        <begin position="24"/>
        <end position="372"/>
    </location>
</feature>
<evidence type="ECO:0000256" key="6">
    <source>
        <dbReference type="SAM" id="SignalP"/>
    </source>
</evidence>
<dbReference type="InterPro" id="IPR017853">
    <property type="entry name" value="GH"/>
</dbReference>
<keyword evidence="6" id="KW-0732">Signal</keyword>
<organism evidence="8 9">
    <name type="scientific">Reichenbachiella agarivorans</name>
    <dbReference type="NCBI Taxonomy" id="2979464"/>
    <lineage>
        <taxon>Bacteria</taxon>
        <taxon>Pseudomonadati</taxon>
        <taxon>Bacteroidota</taxon>
        <taxon>Cytophagia</taxon>
        <taxon>Cytophagales</taxon>
        <taxon>Reichenbachiellaceae</taxon>
        <taxon>Reichenbachiella</taxon>
    </lineage>
</organism>
<dbReference type="EMBL" id="CP106679">
    <property type="protein sequence ID" value="UXP33542.1"/>
    <property type="molecule type" value="Genomic_DNA"/>
</dbReference>
<evidence type="ECO:0000256" key="3">
    <source>
        <dbReference type="ARBA" id="ARBA00012663"/>
    </source>
</evidence>
<evidence type="ECO:0000256" key="5">
    <source>
        <dbReference type="ARBA" id="ARBA00023295"/>
    </source>
</evidence>
<dbReference type="InterPro" id="IPR050226">
    <property type="entry name" value="NagZ_Beta-hexosaminidase"/>
</dbReference>
<protein>
    <recommendedName>
        <fullName evidence="3">beta-N-acetylhexosaminidase</fullName>
        <ecNumber evidence="3">3.2.1.52</ecNumber>
    </recommendedName>
</protein>
<evidence type="ECO:0000313" key="8">
    <source>
        <dbReference type="EMBL" id="UXP33542.1"/>
    </source>
</evidence>
<dbReference type="PANTHER" id="PTHR30480:SF13">
    <property type="entry name" value="BETA-HEXOSAMINIDASE"/>
    <property type="match status" value="1"/>
</dbReference>
<gene>
    <name evidence="8" type="ORF">N6H18_06190</name>
</gene>
<dbReference type="Proteomes" id="UP001065174">
    <property type="component" value="Chromosome"/>
</dbReference>
<dbReference type="InterPro" id="IPR036962">
    <property type="entry name" value="Glyco_hydro_3_N_sf"/>
</dbReference>
<sequence>MSMYKVLSSIMLICLCINLQAHAFQRATPLTNDVTLDVMIGQMIITGIGDQSYMRESDPILDDIKAGRVGGVIFFEKNINRNSPAEQMKRSIEMMKGAANIPLFVSIDEEGGKVNRLKTKYGFPATKTAEYLGKVDKLDTTAYYANQTASILHALGFNLNYAPDVDVAIYADNPVIAKIGRSYSADASQVVKHASEVVRVHRENQVMTVLKHFPGHGSSHADSHLGVADVTNYWQFSELLPYKAMLDSGMVDAIMTAHIVNKHMDANGLPATLSPYIVNDVLRGFLGYNGVVFSDDMQMHAISSNYGFEESIKLSILAGVDVLMFANNVPGNEKRTAKEIHAIIKGYVEGGQISEQRIRESYDRIMRMKSKL</sequence>
<dbReference type="EC" id="3.2.1.52" evidence="3"/>
<dbReference type="Gene3D" id="3.20.20.300">
    <property type="entry name" value="Glycoside hydrolase, family 3, N-terminal domain"/>
    <property type="match status" value="1"/>
</dbReference>
<evidence type="ECO:0000256" key="2">
    <source>
        <dbReference type="ARBA" id="ARBA00005336"/>
    </source>
</evidence>
<evidence type="ECO:0000256" key="1">
    <source>
        <dbReference type="ARBA" id="ARBA00001231"/>
    </source>
</evidence>
<comment type="catalytic activity">
    <reaction evidence="1">
        <text>Hydrolysis of terminal non-reducing N-acetyl-D-hexosamine residues in N-acetyl-beta-D-hexosaminides.</text>
        <dbReference type="EC" id="3.2.1.52"/>
    </reaction>
</comment>
<name>A0ABY6CSQ2_9BACT</name>
<dbReference type="SUPFAM" id="SSF51445">
    <property type="entry name" value="(Trans)glycosidases"/>
    <property type="match status" value="1"/>
</dbReference>